<keyword evidence="2" id="KW-0812">Transmembrane</keyword>
<evidence type="ECO:0000256" key="1">
    <source>
        <dbReference type="SAM" id="MobiDB-lite"/>
    </source>
</evidence>
<dbReference type="Proteomes" id="UP000815677">
    <property type="component" value="Unassembled WGS sequence"/>
</dbReference>
<evidence type="ECO:0000313" key="3">
    <source>
        <dbReference type="EMBL" id="GAT58087.1"/>
    </source>
</evidence>
<evidence type="ECO:0000313" key="4">
    <source>
        <dbReference type="Proteomes" id="UP000815677"/>
    </source>
</evidence>
<keyword evidence="2" id="KW-0472">Membrane</keyword>
<accession>A0ABQ0M5F7</accession>
<reference evidence="3" key="1">
    <citation type="submission" date="2014-09" db="EMBL/GenBank/DDBJ databases">
        <title>Genome sequence of the luminous mushroom Mycena chlorophos for searching fungal bioluminescence genes.</title>
        <authorList>
            <person name="Tanaka Y."/>
            <person name="Kasuga D."/>
            <person name="Oba Y."/>
            <person name="Hase S."/>
            <person name="Sato K."/>
            <person name="Oba Y."/>
            <person name="Sakakibara Y."/>
        </authorList>
    </citation>
    <scope>NUCLEOTIDE SEQUENCE</scope>
</reference>
<sequence length="299" mass="32213">MNRLRRQSHATTSDAGPSSPPNAVATRPPANGQPVISQTLRAALGLPLSTSEPELQPREVARPAFKSFATANEAVHPRTRVEQYWAARAFAAETTLLGYEHGELRRAKDQARHDARHAKLERLVLILLVLVATLVLGLLALTFSHSRSPSHHAKSPPAKHFTIPILSPFTSVVDRARNLRCRQHDAGRYRACVCSRRLRDVSALGWEALEVLETDEAVVFVGFRTPHAQSALSVRLAHLGAVGRSSPLRIAVTVLCSGPQQAGRRGSCWSSRCQGAGPGLGLQGIGVIESIVVSDVGLG</sequence>
<keyword evidence="4" id="KW-1185">Reference proteome</keyword>
<feature type="transmembrane region" description="Helical" evidence="2">
    <location>
        <begin position="123"/>
        <end position="143"/>
    </location>
</feature>
<dbReference type="EMBL" id="DF849573">
    <property type="protein sequence ID" value="GAT58087.1"/>
    <property type="molecule type" value="Genomic_DNA"/>
</dbReference>
<protein>
    <submittedName>
        <fullName evidence="3">Uncharacterized protein</fullName>
    </submittedName>
</protein>
<organism evidence="3 4">
    <name type="scientific">Mycena chlorophos</name>
    <name type="common">Agaric fungus</name>
    <name type="synonym">Agaricus chlorophos</name>
    <dbReference type="NCBI Taxonomy" id="658473"/>
    <lineage>
        <taxon>Eukaryota</taxon>
        <taxon>Fungi</taxon>
        <taxon>Dikarya</taxon>
        <taxon>Basidiomycota</taxon>
        <taxon>Agaricomycotina</taxon>
        <taxon>Agaricomycetes</taxon>
        <taxon>Agaricomycetidae</taxon>
        <taxon>Agaricales</taxon>
        <taxon>Marasmiineae</taxon>
        <taxon>Mycenaceae</taxon>
        <taxon>Mycena</taxon>
    </lineage>
</organism>
<keyword evidence="2" id="KW-1133">Transmembrane helix</keyword>
<evidence type="ECO:0000256" key="2">
    <source>
        <dbReference type="SAM" id="Phobius"/>
    </source>
</evidence>
<feature type="region of interest" description="Disordered" evidence="1">
    <location>
        <begin position="1"/>
        <end position="33"/>
    </location>
</feature>
<proteinExistence type="predicted"/>
<name>A0ABQ0M5F7_MYCCL</name>
<gene>
    <name evidence="3" type="ORF">MCHLO_14554</name>
</gene>